<sequence>GLFTVRAHEDIEVPPGAAATELFVSYGEQWWTSRGIDPK</sequence>
<evidence type="ECO:0000313" key="1">
    <source>
        <dbReference type="EMBL" id="CEM33172.1"/>
    </source>
</evidence>
<proteinExistence type="predicted"/>
<name>A0A0G4GRK7_9ALVE</name>
<organism evidence="1">
    <name type="scientific">Chromera velia CCMP2878</name>
    <dbReference type="NCBI Taxonomy" id="1169474"/>
    <lineage>
        <taxon>Eukaryota</taxon>
        <taxon>Sar</taxon>
        <taxon>Alveolata</taxon>
        <taxon>Colpodellida</taxon>
        <taxon>Chromeraceae</taxon>
        <taxon>Chromera</taxon>
    </lineage>
</organism>
<dbReference type="EMBL" id="CDMZ01001477">
    <property type="protein sequence ID" value="CEM33172.1"/>
    <property type="molecule type" value="Genomic_DNA"/>
</dbReference>
<gene>
    <name evidence="1" type="ORF">Cvel_23074</name>
</gene>
<feature type="non-terminal residue" evidence="1">
    <location>
        <position position="1"/>
    </location>
</feature>
<protein>
    <submittedName>
        <fullName evidence="1">Uncharacterized protein</fullName>
    </submittedName>
</protein>
<accession>A0A0G4GRK7</accession>
<dbReference type="VEuPathDB" id="CryptoDB:Cvel_23074"/>
<reference evidence="1" key="1">
    <citation type="submission" date="2014-11" db="EMBL/GenBank/DDBJ databases">
        <authorList>
            <person name="Otto D Thomas"/>
            <person name="Naeem Raeece"/>
        </authorList>
    </citation>
    <scope>NUCLEOTIDE SEQUENCE</scope>
</reference>
<dbReference type="AlphaFoldDB" id="A0A0G4GRK7"/>